<evidence type="ECO:0000313" key="2">
    <source>
        <dbReference type="EMBL" id="ERN10251.1"/>
    </source>
</evidence>
<sequence>MLSFNWVLIVSCSKILCSLYACKCAGRRKPEPDAYLEVLQHLAVDPASCVFIDDRETNVEAAINTGMNGIHFKGAMVLEQELLELGIETGGLEPRTRTDVSSLSEKDTRT</sequence>
<dbReference type="InterPro" id="IPR023214">
    <property type="entry name" value="HAD_sf"/>
</dbReference>
<proteinExistence type="predicted"/>
<accession>W1PRC5</accession>
<dbReference type="NCBIfam" id="TIGR01509">
    <property type="entry name" value="HAD-SF-IA-v3"/>
    <property type="match status" value="1"/>
</dbReference>
<evidence type="ECO:0000313" key="3">
    <source>
        <dbReference type="Proteomes" id="UP000017836"/>
    </source>
</evidence>
<dbReference type="EMBL" id="KI392911">
    <property type="protein sequence ID" value="ERN10251.1"/>
    <property type="molecule type" value="Genomic_DNA"/>
</dbReference>
<dbReference type="InterPro" id="IPR006439">
    <property type="entry name" value="HAD-SF_hydro_IA"/>
</dbReference>
<dbReference type="PANTHER" id="PTHR43611">
    <property type="entry name" value="ALPHA-D-GLUCOSE 1-PHOSPHATE PHOSPHATASE"/>
    <property type="match status" value="1"/>
</dbReference>
<dbReference type="Proteomes" id="UP000017836">
    <property type="component" value="Unassembled WGS sequence"/>
</dbReference>
<dbReference type="AlphaFoldDB" id="W1PRC5"/>
<protein>
    <recommendedName>
        <fullName evidence="4">FCP1 homology domain-containing protein</fullName>
    </recommendedName>
</protein>
<feature type="signal peptide" evidence="1">
    <location>
        <begin position="1"/>
        <end position="17"/>
    </location>
</feature>
<evidence type="ECO:0008006" key="4">
    <source>
        <dbReference type="Google" id="ProtNLM"/>
    </source>
</evidence>
<keyword evidence="3" id="KW-1185">Reference proteome</keyword>
<dbReference type="Gramene" id="ERN10251">
    <property type="protein sequence ID" value="ERN10251"/>
    <property type="gene ID" value="AMTR_s01848p00007330"/>
</dbReference>
<dbReference type="PANTHER" id="PTHR43611:SF3">
    <property type="entry name" value="FLAVIN MONONUCLEOTIDE HYDROLASE 1, CHLOROPLATIC"/>
    <property type="match status" value="1"/>
</dbReference>
<dbReference type="Pfam" id="PF13242">
    <property type="entry name" value="Hydrolase_like"/>
    <property type="match status" value="1"/>
</dbReference>
<organism evidence="2 3">
    <name type="scientific">Amborella trichopoda</name>
    <dbReference type="NCBI Taxonomy" id="13333"/>
    <lineage>
        <taxon>Eukaryota</taxon>
        <taxon>Viridiplantae</taxon>
        <taxon>Streptophyta</taxon>
        <taxon>Embryophyta</taxon>
        <taxon>Tracheophyta</taxon>
        <taxon>Spermatophyta</taxon>
        <taxon>Magnoliopsida</taxon>
        <taxon>Amborellales</taxon>
        <taxon>Amborellaceae</taxon>
        <taxon>Amborella</taxon>
    </lineage>
</organism>
<keyword evidence="1" id="KW-0732">Signal</keyword>
<dbReference type="STRING" id="13333.W1PRC5"/>
<dbReference type="InterPro" id="IPR036412">
    <property type="entry name" value="HAD-like_sf"/>
</dbReference>
<dbReference type="SUPFAM" id="SSF56784">
    <property type="entry name" value="HAD-like"/>
    <property type="match status" value="1"/>
</dbReference>
<evidence type="ECO:0000256" key="1">
    <source>
        <dbReference type="SAM" id="SignalP"/>
    </source>
</evidence>
<feature type="chain" id="PRO_5004808179" description="FCP1 homology domain-containing protein" evidence="1">
    <location>
        <begin position="18"/>
        <end position="110"/>
    </location>
</feature>
<dbReference type="HOGENOM" id="CLU_2174419_0_0_1"/>
<reference evidence="3" key="1">
    <citation type="journal article" date="2013" name="Science">
        <title>The Amborella genome and the evolution of flowering plants.</title>
        <authorList>
            <consortium name="Amborella Genome Project"/>
        </authorList>
    </citation>
    <scope>NUCLEOTIDE SEQUENCE [LARGE SCALE GENOMIC DNA]</scope>
</reference>
<gene>
    <name evidence="2" type="ORF">AMTR_s01848p00007330</name>
</gene>
<dbReference type="Gene3D" id="3.40.50.1000">
    <property type="entry name" value="HAD superfamily/HAD-like"/>
    <property type="match status" value="1"/>
</dbReference>
<dbReference type="OrthoDB" id="2012566at2759"/>
<name>W1PRC5_AMBTC</name>